<keyword evidence="1" id="KW-0472">Membrane</keyword>
<evidence type="ECO:0000313" key="2">
    <source>
        <dbReference type="EMBL" id="QOR70121.1"/>
    </source>
</evidence>
<dbReference type="Proteomes" id="UP000593758">
    <property type="component" value="Chromosome"/>
</dbReference>
<evidence type="ECO:0000313" key="3">
    <source>
        <dbReference type="Proteomes" id="UP000593758"/>
    </source>
</evidence>
<feature type="transmembrane region" description="Helical" evidence="1">
    <location>
        <begin position="76"/>
        <end position="99"/>
    </location>
</feature>
<dbReference type="KEGG" id="halt:IM660_16040"/>
<dbReference type="EMBL" id="CP063169">
    <property type="protein sequence ID" value="QOR70121.1"/>
    <property type="molecule type" value="Genomic_DNA"/>
</dbReference>
<evidence type="ECO:0000256" key="1">
    <source>
        <dbReference type="SAM" id="Phobius"/>
    </source>
</evidence>
<dbReference type="RefSeq" id="WP_193496811.1">
    <property type="nucleotide sequence ID" value="NZ_CP063169.1"/>
</dbReference>
<keyword evidence="1" id="KW-1133">Transmembrane helix</keyword>
<name>A0A7M1SRP4_9MICO</name>
<gene>
    <name evidence="2" type="ORF">IM660_16040</name>
</gene>
<sequence length="207" mass="21600">MSILAAARAERGGGNDPAPRPPALPLFAEVMSTAVVVLVLCIPVLTAPAALAAGVTHLRRHLDGRSDRVRELLADFVGHLRGSWLIAAGSLLLAAVLVLNLDIARFTALPGAEVIRVVSIAGLVAVVLVLLRTIEVRGFEPAGSWRTAISDGARLVAADPIGSVLLLTAVGLCVTIVWMYTLLVILAPGLLTFAIVGVASRRGRPDF</sequence>
<reference evidence="2 3" key="1">
    <citation type="submission" date="2020-10" db="EMBL/GenBank/DDBJ databases">
        <title>Haloactinobacterium sp. RN3S43, a bacterium isolated from saline soil.</title>
        <authorList>
            <person name="Sun J.-Q."/>
        </authorList>
    </citation>
    <scope>NUCLEOTIDE SEQUENCE [LARGE SCALE GENOMIC DNA]</scope>
    <source>
        <strain evidence="2 3">RN3S43</strain>
    </source>
</reference>
<proteinExistence type="predicted"/>
<feature type="transmembrane region" description="Helical" evidence="1">
    <location>
        <begin position="152"/>
        <end position="172"/>
    </location>
</feature>
<keyword evidence="3" id="KW-1185">Reference proteome</keyword>
<protein>
    <recommendedName>
        <fullName evidence="4">Poxvirus protein I5</fullName>
    </recommendedName>
</protein>
<keyword evidence="1" id="KW-0812">Transmembrane</keyword>
<feature type="transmembrane region" description="Helical" evidence="1">
    <location>
        <begin position="178"/>
        <end position="199"/>
    </location>
</feature>
<feature type="transmembrane region" description="Helical" evidence="1">
    <location>
        <begin position="30"/>
        <end position="55"/>
    </location>
</feature>
<feature type="transmembrane region" description="Helical" evidence="1">
    <location>
        <begin position="114"/>
        <end position="131"/>
    </location>
</feature>
<dbReference type="AlphaFoldDB" id="A0A7M1SRP4"/>
<accession>A0A7M1SRP4</accession>
<organism evidence="2 3">
    <name type="scientific">Ruania alkalisoli</name>
    <dbReference type="NCBI Taxonomy" id="2779775"/>
    <lineage>
        <taxon>Bacteria</taxon>
        <taxon>Bacillati</taxon>
        <taxon>Actinomycetota</taxon>
        <taxon>Actinomycetes</taxon>
        <taxon>Micrococcales</taxon>
        <taxon>Ruaniaceae</taxon>
        <taxon>Ruania</taxon>
    </lineage>
</organism>
<evidence type="ECO:0008006" key="4">
    <source>
        <dbReference type="Google" id="ProtNLM"/>
    </source>
</evidence>